<evidence type="ECO:0000256" key="2">
    <source>
        <dbReference type="ARBA" id="ARBA00022692"/>
    </source>
</evidence>
<sequence>MKAITELDRKKRNRNWLRQLAAQEKSGLLMARLLGLLLTLVILLQLGLMAWLISQLLVEKQPLESLLGYWLLLIALIVIRSLLQSLQEGVGQAVGNRLRLRVREQLLSHLARLGPIGLSGDSPASLSSQWLEQVDALQIYFARFVPQMTLAWASPLIFLGAVFYLDWVAGLFLLVSAPLIPLFMALVGWGAERLNQQHFVLLKRLSGHFLDRIRGLTSLKLFGQTQAACDQVVAATEDYRRLNMRTLKVAFLSSAVLEFFASVAIAAVAIYIGFGLLGYIAWGPAPSLTLFSGLLILLLAPEFFQPLRTLAQQYHDRAAALGAADSLVDLLERPVSESPSANKTSEARLSPWMLDLDHVCISFAERGQVLGPISLQLGRGSCLLISGRTGSGKSSLLHLLAGFIQPTSGSLHVEGLPAGERPLVWMQQQAFIFQGTWAENLRLAAPQANSAQMLDALQQVGLLELLGEQAEGLDTPLLEGGRSLSGGQAQRLVLARALLTPSRLLLLDEPSASLDDQAADELLNLLFGLKMQGCTLVIASHDDRFLKLADHHLELTSGGQDAST</sequence>
<dbReference type="PANTHER" id="PTHR24221:SF261">
    <property type="entry name" value="GLUTATHIONE_L-CYSTEINE TRANSPORT SYSTEM ATP-BINDING_PERMEASE PROTEIN CYDD"/>
    <property type="match status" value="1"/>
</dbReference>
<comment type="subcellular location">
    <subcellularLocation>
        <location evidence="1">Cell membrane</location>
        <topology evidence="1">Multi-pass membrane protein</topology>
    </subcellularLocation>
</comment>
<evidence type="ECO:0000313" key="10">
    <source>
        <dbReference type="EMBL" id="SFC01738.1"/>
    </source>
</evidence>
<feature type="transmembrane region" description="Helical" evidence="7">
    <location>
        <begin position="148"/>
        <end position="165"/>
    </location>
</feature>
<dbReference type="Pfam" id="PF00005">
    <property type="entry name" value="ABC_tran"/>
    <property type="match status" value="1"/>
</dbReference>
<evidence type="ECO:0000259" key="8">
    <source>
        <dbReference type="PROSITE" id="PS50893"/>
    </source>
</evidence>
<evidence type="ECO:0000256" key="5">
    <source>
        <dbReference type="ARBA" id="ARBA00022989"/>
    </source>
</evidence>
<dbReference type="InterPro" id="IPR027417">
    <property type="entry name" value="P-loop_NTPase"/>
</dbReference>
<dbReference type="SMART" id="SM00382">
    <property type="entry name" value="AAA"/>
    <property type="match status" value="1"/>
</dbReference>
<organism evidence="10 11">
    <name type="scientific">Marinospirillum celere</name>
    <dbReference type="NCBI Taxonomy" id="1122252"/>
    <lineage>
        <taxon>Bacteria</taxon>
        <taxon>Pseudomonadati</taxon>
        <taxon>Pseudomonadota</taxon>
        <taxon>Gammaproteobacteria</taxon>
        <taxon>Oceanospirillales</taxon>
        <taxon>Oceanospirillaceae</taxon>
        <taxon>Marinospirillum</taxon>
    </lineage>
</organism>
<dbReference type="Proteomes" id="UP000199058">
    <property type="component" value="Unassembled WGS sequence"/>
</dbReference>
<dbReference type="InterPro" id="IPR039421">
    <property type="entry name" value="Type_1_exporter"/>
</dbReference>
<dbReference type="CDD" id="cd18584">
    <property type="entry name" value="ABC_6TM_AarD_CydD"/>
    <property type="match status" value="1"/>
</dbReference>
<name>A0A1I1FVS7_9GAMM</name>
<dbReference type="EMBL" id="FOLH01000002">
    <property type="protein sequence ID" value="SFC01738.1"/>
    <property type="molecule type" value="Genomic_DNA"/>
</dbReference>
<keyword evidence="4 10" id="KW-0067">ATP-binding</keyword>
<dbReference type="GO" id="GO:0016887">
    <property type="term" value="F:ATP hydrolysis activity"/>
    <property type="evidence" value="ECO:0007669"/>
    <property type="project" value="InterPro"/>
</dbReference>
<dbReference type="InterPro" id="IPR003439">
    <property type="entry name" value="ABC_transporter-like_ATP-bd"/>
</dbReference>
<dbReference type="PROSITE" id="PS50893">
    <property type="entry name" value="ABC_TRANSPORTER_2"/>
    <property type="match status" value="1"/>
</dbReference>
<dbReference type="InterPro" id="IPR017871">
    <property type="entry name" value="ABC_transporter-like_CS"/>
</dbReference>
<dbReference type="Gene3D" id="3.40.50.300">
    <property type="entry name" value="P-loop containing nucleotide triphosphate hydrolases"/>
    <property type="match status" value="1"/>
</dbReference>
<accession>A0A1I1FVS7</accession>
<keyword evidence="6 7" id="KW-0472">Membrane</keyword>
<dbReference type="PANTHER" id="PTHR24221">
    <property type="entry name" value="ATP-BINDING CASSETTE SUB-FAMILY B"/>
    <property type="match status" value="1"/>
</dbReference>
<gene>
    <name evidence="10" type="ORF">SAMN05660443_1156</name>
</gene>
<dbReference type="InterPro" id="IPR014216">
    <property type="entry name" value="ABC_transptr_CydD"/>
</dbReference>
<feature type="domain" description="ABC transporter" evidence="8">
    <location>
        <begin position="354"/>
        <end position="564"/>
    </location>
</feature>
<reference evidence="10 11" key="1">
    <citation type="submission" date="2016-10" db="EMBL/GenBank/DDBJ databases">
        <authorList>
            <person name="de Groot N.N."/>
        </authorList>
    </citation>
    <scope>NUCLEOTIDE SEQUENCE [LARGE SCALE GENOMIC DNA]</scope>
    <source>
        <strain evidence="10 11">DSM 18438</strain>
    </source>
</reference>
<dbReference type="SUPFAM" id="SSF90123">
    <property type="entry name" value="ABC transporter transmembrane region"/>
    <property type="match status" value="1"/>
</dbReference>
<dbReference type="Gene3D" id="1.20.1560.10">
    <property type="entry name" value="ABC transporter type 1, transmembrane domain"/>
    <property type="match status" value="1"/>
</dbReference>
<feature type="transmembrane region" description="Helical" evidence="7">
    <location>
        <begin position="66"/>
        <end position="83"/>
    </location>
</feature>
<protein>
    <submittedName>
        <fullName evidence="10">ATP-binding cassette, subfamily C, CydD</fullName>
    </submittedName>
</protein>
<dbReference type="NCBIfam" id="TIGR02857">
    <property type="entry name" value="CydD"/>
    <property type="match status" value="1"/>
</dbReference>
<dbReference type="GO" id="GO:0042883">
    <property type="term" value="P:cysteine transport"/>
    <property type="evidence" value="ECO:0007669"/>
    <property type="project" value="InterPro"/>
</dbReference>
<keyword evidence="3" id="KW-0547">Nucleotide-binding</keyword>
<feature type="domain" description="ABC transmembrane type-1" evidence="9">
    <location>
        <begin position="33"/>
        <end position="319"/>
    </location>
</feature>
<feature type="transmembrane region" description="Helical" evidence="7">
    <location>
        <begin position="33"/>
        <end position="54"/>
    </location>
</feature>
<evidence type="ECO:0000256" key="6">
    <source>
        <dbReference type="ARBA" id="ARBA00023136"/>
    </source>
</evidence>
<dbReference type="RefSeq" id="WP_091960536.1">
    <property type="nucleotide sequence ID" value="NZ_FOLH01000002.1"/>
</dbReference>
<evidence type="ECO:0000313" key="11">
    <source>
        <dbReference type="Proteomes" id="UP000199058"/>
    </source>
</evidence>
<dbReference type="InterPro" id="IPR036640">
    <property type="entry name" value="ABC1_TM_sf"/>
</dbReference>
<dbReference type="GO" id="GO:0005886">
    <property type="term" value="C:plasma membrane"/>
    <property type="evidence" value="ECO:0007669"/>
    <property type="project" value="UniProtKB-SubCell"/>
</dbReference>
<dbReference type="GO" id="GO:0034040">
    <property type="term" value="F:ATPase-coupled lipid transmembrane transporter activity"/>
    <property type="evidence" value="ECO:0007669"/>
    <property type="project" value="TreeGrafter"/>
</dbReference>
<keyword evidence="11" id="KW-1185">Reference proteome</keyword>
<feature type="transmembrane region" description="Helical" evidence="7">
    <location>
        <begin position="171"/>
        <end position="191"/>
    </location>
</feature>
<dbReference type="GO" id="GO:0005524">
    <property type="term" value="F:ATP binding"/>
    <property type="evidence" value="ECO:0007669"/>
    <property type="project" value="UniProtKB-KW"/>
</dbReference>
<feature type="transmembrane region" description="Helical" evidence="7">
    <location>
        <begin position="249"/>
        <end position="274"/>
    </location>
</feature>
<keyword evidence="5 7" id="KW-1133">Transmembrane helix</keyword>
<dbReference type="PROSITE" id="PS00211">
    <property type="entry name" value="ABC_TRANSPORTER_1"/>
    <property type="match status" value="1"/>
</dbReference>
<keyword evidence="2 7" id="KW-0812">Transmembrane</keyword>
<feature type="transmembrane region" description="Helical" evidence="7">
    <location>
        <begin position="280"/>
        <end position="300"/>
    </location>
</feature>
<evidence type="ECO:0000259" key="9">
    <source>
        <dbReference type="PROSITE" id="PS50929"/>
    </source>
</evidence>
<dbReference type="OrthoDB" id="9806127at2"/>
<dbReference type="InterPro" id="IPR011527">
    <property type="entry name" value="ABC1_TM_dom"/>
</dbReference>
<dbReference type="STRING" id="1122252.SAMN05660443_1156"/>
<dbReference type="AlphaFoldDB" id="A0A1I1FVS7"/>
<evidence type="ECO:0000256" key="3">
    <source>
        <dbReference type="ARBA" id="ARBA00022741"/>
    </source>
</evidence>
<dbReference type="Pfam" id="PF00664">
    <property type="entry name" value="ABC_membrane"/>
    <property type="match status" value="1"/>
</dbReference>
<dbReference type="InterPro" id="IPR003593">
    <property type="entry name" value="AAA+_ATPase"/>
</dbReference>
<dbReference type="GO" id="GO:0140359">
    <property type="term" value="F:ABC-type transporter activity"/>
    <property type="evidence" value="ECO:0007669"/>
    <property type="project" value="InterPro"/>
</dbReference>
<proteinExistence type="predicted"/>
<evidence type="ECO:0000256" key="4">
    <source>
        <dbReference type="ARBA" id="ARBA00022840"/>
    </source>
</evidence>
<dbReference type="PROSITE" id="PS50929">
    <property type="entry name" value="ABC_TM1F"/>
    <property type="match status" value="1"/>
</dbReference>
<dbReference type="SUPFAM" id="SSF52540">
    <property type="entry name" value="P-loop containing nucleoside triphosphate hydrolases"/>
    <property type="match status" value="1"/>
</dbReference>
<evidence type="ECO:0000256" key="7">
    <source>
        <dbReference type="SAM" id="Phobius"/>
    </source>
</evidence>
<evidence type="ECO:0000256" key="1">
    <source>
        <dbReference type="ARBA" id="ARBA00004651"/>
    </source>
</evidence>